<protein>
    <submittedName>
        <fullName evidence="1">Competence protein</fullName>
    </submittedName>
</protein>
<feature type="non-terminal residue" evidence="1">
    <location>
        <position position="1"/>
    </location>
</feature>
<sequence>RLVSAGYRSSYGHPHPDVLARLRARGVPLFNTADHGALHMEMRADGPHLMLSREDAPRWWRE</sequence>
<dbReference type="AlphaFoldDB" id="T1AGW3"/>
<organism evidence="1">
    <name type="scientific">mine drainage metagenome</name>
    <dbReference type="NCBI Taxonomy" id="410659"/>
    <lineage>
        <taxon>unclassified sequences</taxon>
        <taxon>metagenomes</taxon>
        <taxon>ecological metagenomes</taxon>
    </lineage>
</organism>
<comment type="caution">
    <text evidence="1">The sequence shown here is derived from an EMBL/GenBank/DDBJ whole genome shotgun (WGS) entry which is preliminary data.</text>
</comment>
<gene>
    <name evidence="1" type="ORF">B1A_11752</name>
</gene>
<evidence type="ECO:0000313" key="1">
    <source>
        <dbReference type="EMBL" id="EQD55888.1"/>
    </source>
</evidence>
<proteinExistence type="predicted"/>
<reference evidence="1" key="1">
    <citation type="submission" date="2013-08" db="EMBL/GenBank/DDBJ databases">
        <authorList>
            <person name="Mendez C."/>
            <person name="Richter M."/>
            <person name="Ferrer M."/>
            <person name="Sanchez J."/>
        </authorList>
    </citation>
    <scope>NUCLEOTIDE SEQUENCE</scope>
</reference>
<dbReference type="Gene3D" id="3.60.15.10">
    <property type="entry name" value="Ribonuclease Z/Hydroxyacylglutathione hydrolase-like"/>
    <property type="match status" value="1"/>
</dbReference>
<reference evidence="1" key="2">
    <citation type="journal article" date="2014" name="ISME J.">
        <title>Microbial stratification in low pH oxic and suboxic macroscopic growths along an acid mine drainage.</title>
        <authorList>
            <person name="Mendez-Garcia C."/>
            <person name="Mesa V."/>
            <person name="Sprenger R.R."/>
            <person name="Richter M."/>
            <person name="Diez M.S."/>
            <person name="Solano J."/>
            <person name="Bargiela R."/>
            <person name="Golyshina O.V."/>
            <person name="Manteca A."/>
            <person name="Ramos J.L."/>
            <person name="Gallego J.R."/>
            <person name="Llorente I."/>
            <person name="Martins Dos Santos V.A."/>
            <person name="Jensen O.N."/>
            <person name="Pelaez A.I."/>
            <person name="Sanchez J."/>
            <person name="Ferrer M."/>
        </authorList>
    </citation>
    <scope>NUCLEOTIDE SEQUENCE</scope>
</reference>
<dbReference type="EMBL" id="AUZX01008444">
    <property type="protein sequence ID" value="EQD55888.1"/>
    <property type="molecule type" value="Genomic_DNA"/>
</dbReference>
<accession>T1AGW3</accession>
<dbReference type="InterPro" id="IPR036866">
    <property type="entry name" value="RibonucZ/Hydroxyglut_hydro"/>
</dbReference>
<name>T1AGW3_9ZZZZ</name>